<name>A0A4Y2CRD3_ARAVE</name>
<keyword evidence="2" id="KW-1185">Reference proteome</keyword>
<sequence length="191" mass="21166">MTCRAPIHTHSPLLLVEICSSRKPGLGVNVALPEVFAFFEEDEEGYSLRKAKTSRGRRSHYEEVKGSGGSQQPVVRFGSIVNDPPKWIGLDDGTKPVVGPNGVEQPCREGPAFLLRNSAVQDESIRCETPLKKELEDSQEDRKGPDIIPFANETEVYFTGSASEQMRQIRSIHKLAGSPTELCQRTTDTRL</sequence>
<protein>
    <submittedName>
        <fullName evidence="1">Uncharacterized protein</fullName>
    </submittedName>
</protein>
<dbReference type="Proteomes" id="UP000499080">
    <property type="component" value="Unassembled WGS sequence"/>
</dbReference>
<organism evidence="1 2">
    <name type="scientific">Araneus ventricosus</name>
    <name type="common">Orbweaver spider</name>
    <name type="synonym">Epeira ventricosa</name>
    <dbReference type="NCBI Taxonomy" id="182803"/>
    <lineage>
        <taxon>Eukaryota</taxon>
        <taxon>Metazoa</taxon>
        <taxon>Ecdysozoa</taxon>
        <taxon>Arthropoda</taxon>
        <taxon>Chelicerata</taxon>
        <taxon>Arachnida</taxon>
        <taxon>Araneae</taxon>
        <taxon>Araneomorphae</taxon>
        <taxon>Entelegynae</taxon>
        <taxon>Araneoidea</taxon>
        <taxon>Araneidae</taxon>
        <taxon>Araneus</taxon>
    </lineage>
</organism>
<comment type="caution">
    <text evidence="1">The sequence shown here is derived from an EMBL/GenBank/DDBJ whole genome shotgun (WGS) entry which is preliminary data.</text>
</comment>
<accession>A0A4Y2CRD3</accession>
<dbReference type="EMBL" id="BGPR01000227">
    <property type="protein sequence ID" value="GBM06347.1"/>
    <property type="molecule type" value="Genomic_DNA"/>
</dbReference>
<dbReference type="OrthoDB" id="10409152at2759"/>
<evidence type="ECO:0000313" key="1">
    <source>
        <dbReference type="EMBL" id="GBM06347.1"/>
    </source>
</evidence>
<evidence type="ECO:0000313" key="2">
    <source>
        <dbReference type="Proteomes" id="UP000499080"/>
    </source>
</evidence>
<dbReference type="AlphaFoldDB" id="A0A4Y2CRD3"/>
<reference evidence="1 2" key="1">
    <citation type="journal article" date="2019" name="Sci. Rep.">
        <title>Orb-weaving spider Araneus ventricosus genome elucidates the spidroin gene catalogue.</title>
        <authorList>
            <person name="Kono N."/>
            <person name="Nakamura H."/>
            <person name="Ohtoshi R."/>
            <person name="Moran D.A.P."/>
            <person name="Shinohara A."/>
            <person name="Yoshida Y."/>
            <person name="Fujiwara M."/>
            <person name="Mori M."/>
            <person name="Tomita M."/>
            <person name="Arakawa K."/>
        </authorList>
    </citation>
    <scope>NUCLEOTIDE SEQUENCE [LARGE SCALE GENOMIC DNA]</scope>
</reference>
<proteinExistence type="predicted"/>
<gene>
    <name evidence="1" type="ORF">AVEN_121387_1</name>
</gene>